<proteinExistence type="inferred from homology"/>
<protein>
    <recommendedName>
        <fullName evidence="10">Lysozyme</fullName>
    </recommendedName>
</protein>
<sequence length="189" mass="20275">MNLVNLSLLCLSLALVKSPSLVDANGCASVNQATIELIERFEGFVARPAPDPIGLPTVGYGHLCKTKNCSEVPYSFPLTKATAEELLRRDVVTFTNCLDAYITDKVTLNPNQWGALASWAFNIGCGNARTSSLVKRLNNGEDANTVAQQELPKWNKAGGKVLSGLVRRRAAEVELFKAGTAGEAHPNCS</sequence>
<comment type="caution">
    <text evidence="8">The sequence shown here is derived from an EMBL/GenBank/DDBJ whole genome shotgun (WGS) entry which is preliminary data.</text>
</comment>
<evidence type="ECO:0008006" key="10">
    <source>
        <dbReference type="Google" id="ProtNLM"/>
    </source>
</evidence>
<keyword evidence="7" id="KW-0732">Signal</keyword>
<dbReference type="AlphaFoldDB" id="A0A9W8IGJ1"/>
<dbReference type="HAMAP" id="MF_04110">
    <property type="entry name" value="ENDOLYSIN_T4"/>
    <property type="match status" value="1"/>
</dbReference>
<gene>
    <name evidence="8" type="ORF">GGH94_005139</name>
</gene>
<evidence type="ECO:0000313" key="9">
    <source>
        <dbReference type="Proteomes" id="UP001140074"/>
    </source>
</evidence>
<feature type="chain" id="PRO_5040789231" description="Lysozyme" evidence="7">
    <location>
        <begin position="25"/>
        <end position="189"/>
    </location>
</feature>
<dbReference type="InterPro" id="IPR033907">
    <property type="entry name" value="Endolysin_autolysin"/>
</dbReference>
<dbReference type="InterPro" id="IPR051018">
    <property type="entry name" value="Bacteriophage_GH24"/>
</dbReference>
<dbReference type="GO" id="GO:0042742">
    <property type="term" value="P:defense response to bacterium"/>
    <property type="evidence" value="ECO:0007669"/>
    <property type="project" value="UniProtKB-KW"/>
</dbReference>
<dbReference type="SUPFAM" id="SSF53955">
    <property type="entry name" value="Lysozyme-like"/>
    <property type="match status" value="1"/>
</dbReference>
<evidence type="ECO:0000256" key="4">
    <source>
        <dbReference type="ARBA" id="ARBA00022801"/>
    </source>
</evidence>
<dbReference type="InterPro" id="IPR002196">
    <property type="entry name" value="Glyco_hydro_24"/>
</dbReference>
<organism evidence="8 9">
    <name type="scientific">Coemansia aciculifera</name>
    <dbReference type="NCBI Taxonomy" id="417176"/>
    <lineage>
        <taxon>Eukaryota</taxon>
        <taxon>Fungi</taxon>
        <taxon>Fungi incertae sedis</taxon>
        <taxon>Zoopagomycota</taxon>
        <taxon>Kickxellomycotina</taxon>
        <taxon>Kickxellomycetes</taxon>
        <taxon>Kickxellales</taxon>
        <taxon>Kickxellaceae</taxon>
        <taxon>Coemansia</taxon>
    </lineage>
</organism>
<dbReference type="PANTHER" id="PTHR38107:SF3">
    <property type="entry name" value="LYSOZYME RRRD-RELATED"/>
    <property type="match status" value="1"/>
</dbReference>
<dbReference type="GO" id="GO:0009253">
    <property type="term" value="P:peptidoglycan catabolic process"/>
    <property type="evidence" value="ECO:0007669"/>
    <property type="project" value="InterPro"/>
</dbReference>
<dbReference type="PANTHER" id="PTHR38107">
    <property type="match status" value="1"/>
</dbReference>
<dbReference type="GO" id="GO:0003796">
    <property type="term" value="F:lysozyme activity"/>
    <property type="evidence" value="ECO:0007669"/>
    <property type="project" value="UniProtKB-EC"/>
</dbReference>
<dbReference type="Gene3D" id="1.10.530.40">
    <property type="match status" value="1"/>
</dbReference>
<dbReference type="CDD" id="cd00737">
    <property type="entry name" value="lyz_endolysin_autolysin"/>
    <property type="match status" value="1"/>
</dbReference>
<dbReference type="InterPro" id="IPR023346">
    <property type="entry name" value="Lysozyme-like_dom_sf"/>
</dbReference>
<evidence type="ECO:0000256" key="6">
    <source>
        <dbReference type="ARBA" id="ARBA00023295"/>
    </source>
</evidence>
<feature type="signal peptide" evidence="7">
    <location>
        <begin position="1"/>
        <end position="24"/>
    </location>
</feature>
<evidence type="ECO:0000256" key="2">
    <source>
        <dbReference type="ARBA" id="ARBA00022529"/>
    </source>
</evidence>
<dbReference type="InterPro" id="IPR023347">
    <property type="entry name" value="Lysozyme_dom_sf"/>
</dbReference>
<keyword evidence="4" id="KW-0378">Hydrolase</keyword>
<reference evidence="8" key="1">
    <citation type="submission" date="2022-07" db="EMBL/GenBank/DDBJ databases">
        <title>Phylogenomic reconstructions and comparative analyses of Kickxellomycotina fungi.</title>
        <authorList>
            <person name="Reynolds N.K."/>
            <person name="Stajich J.E."/>
            <person name="Barry K."/>
            <person name="Grigoriev I.V."/>
            <person name="Crous P."/>
            <person name="Smith M.E."/>
        </authorList>
    </citation>
    <scope>NUCLEOTIDE SEQUENCE</scope>
    <source>
        <strain evidence="8">RSA 476</strain>
    </source>
</reference>
<dbReference type="Pfam" id="PF00959">
    <property type="entry name" value="Phage_lysozyme"/>
    <property type="match status" value="1"/>
</dbReference>
<accession>A0A9W8IGJ1</accession>
<name>A0A9W8IGJ1_9FUNG</name>
<keyword evidence="9" id="KW-1185">Reference proteome</keyword>
<evidence type="ECO:0000256" key="1">
    <source>
        <dbReference type="ARBA" id="ARBA00000632"/>
    </source>
</evidence>
<evidence type="ECO:0000256" key="5">
    <source>
        <dbReference type="ARBA" id="ARBA00023200"/>
    </source>
</evidence>
<dbReference type="EMBL" id="JANBUY010000249">
    <property type="protein sequence ID" value="KAJ2861055.1"/>
    <property type="molecule type" value="Genomic_DNA"/>
</dbReference>
<keyword evidence="3" id="KW-0081">Bacteriolytic enzyme</keyword>
<keyword evidence="5" id="KW-1035">Host cytoplasm</keyword>
<evidence type="ECO:0000313" key="8">
    <source>
        <dbReference type="EMBL" id="KAJ2861055.1"/>
    </source>
</evidence>
<evidence type="ECO:0000256" key="7">
    <source>
        <dbReference type="SAM" id="SignalP"/>
    </source>
</evidence>
<dbReference type="InterPro" id="IPR034690">
    <property type="entry name" value="Endolysin_T4_type"/>
</dbReference>
<dbReference type="GO" id="GO:0016998">
    <property type="term" value="P:cell wall macromolecule catabolic process"/>
    <property type="evidence" value="ECO:0007669"/>
    <property type="project" value="InterPro"/>
</dbReference>
<keyword evidence="6" id="KW-0326">Glycosidase</keyword>
<keyword evidence="2" id="KW-0929">Antimicrobial</keyword>
<comment type="catalytic activity">
    <reaction evidence="1">
        <text>Hydrolysis of (1-&gt;4)-beta-linkages between N-acetylmuramic acid and N-acetyl-D-glucosamine residues in a peptidoglycan and between N-acetyl-D-glucosamine residues in chitodextrins.</text>
        <dbReference type="EC" id="3.2.1.17"/>
    </reaction>
</comment>
<evidence type="ECO:0000256" key="3">
    <source>
        <dbReference type="ARBA" id="ARBA00022638"/>
    </source>
</evidence>
<dbReference type="GO" id="GO:0031640">
    <property type="term" value="P:killing of cells of another organism"/>
    <property type="evidence" value="ECO:0007669"/>
    <property type="project" value="UniProtKB-KW"/>
</dbReference>
<dbReference type="Proteomes" id="UP001140074">
    <property type="component" value="Unassembled WGS sequence"/>
</dbReference>